<accession>A0ABR2LHB2</accession>
<reference evidence="3 4" key="1">
    <citation type="journal article" date="2022" name="Nat. Plants">
        <title>Genomes of leafy and leafless Platanthera orchids illuminate the evolution of mycoheterotrophy.</title>
        <authorList>
            <person name="Li M.H."/>
            <person name="Liu K.W."/>
            <person name="Li Z."/>
            <person name="Lu H.C."/>
            <person name="Ye Q.L."/>
            <person name="Zhang D."/>
            <person name="Wang J.Y."/>
            <person name="Li Y.F."/>
            <person name="Zhong Z.M."/>
            <person name="Liu X."/>
            <person name="Yu X."/>
            <person name="Liu D.K."/>
            <person name="Tu X.D."/>
            <person name="Liu B."/>
            <person name="Hao Y."/>
            <person name="Liao X.Y."/>
            <person name="Jiang Y.T."/>
            <person name="Sun W.H."/>
            <person name="Chen J."/>
            <person name="Chen Y.Q."/>
            <person name="Ai Y."/>
            <person name="Zhai J.W."/>
            <person name="Wu S.S."/>
            <person name="Zhou Z."/>
            <person name="Hsiao Y.Y."/>
            <person name="Wu W.L."/>
            <person name="Chen Y.Y."/>
            <person name="Lin Y.F."/>
            <person name="Hsu J.L."/>
            <person name="Li C.Y."/>
            <person name="Wang Z.W."/>
            <person name="Zhao X."/>
            <person name="Zhong W.Y."/>
            <person name="Ma X.K."/>
            <person name="Ma L."/>
            <person name="Huang J."/>
            <person name="Chen G.Z."/>
            <person name="Huang M.Z."/>
            <person name="Huang L."/>
            <person name="Peng D.H."/>
            <person name="Luo Y.B."/>
            <person name="Zou S.Q."/>
            <person name="Chen S.P."/>
            <person name="Lan S."/>
            <person name="Tsai W.C."/>
            <person name="Van de Peer Y."/>
            <person name="Liu Z.J."/>
        </authorList>
    </citation>
    <scope>NUCLEOTIDE SEQUENCE [LARGE SCALE GENOMIC DNA]</scope>
    <source>
        <strain evidence="3">Lor288</strain>
    </source>
</reference>
<dbReference type="InterPro" id="IPR036514">
    <property type="entry name" value="SGNH_hydro_sf"/>
</dbReference>
<dbReference type="EMBL" id="JBBWWR010000020">
    <property type="protein sequence ID" value="KAK8940341.1"/>
    <property type="molecule type" value="Genomic_DNA"/>
</dbReference>
<protein>
    <submittedName>
        <fullName evidence="3">GDSL esterase/lipase</fullName>
    </submittedName>
</protein>
<proteinExistence type="inferred from homology"/>
<dbReference type="InterPro" id="IPR035669">
    <property type="entry name" value="SGNH_plant_lipase-like"/>
</dbReference>
<dbReference type="Pfam" id="PF00657">
    <property type="entry name" value="Lipase_GDSL"/>
    <property type="match status" value="1"/>
</dbReference>
<feature type="signal peptide" evidence="2">
    <location>
        <begin position="1"/>
        <end position="26"/>
    </location>
</feature>
<dbReference type="Proteomes" id="UP001412067">
    <property type="component" value="Unassembled WGS sequence"/>
</dbReference>
<comment type="caution">
    <text evidence="3">The sequence shown here is derived from an EMBL/GenBank/DDBJ whole genome shotgun (WGS) entry which is preliminary data.</text>
</comment>
<dbReference type="CDD" id="cd01837">
    <property type="entry name" value="SGNH_plant_lipase_like"/>
    <property type="match status" value="1"/>
</dbReference>
<name>A0ABR2LHB2_9ASPA</name>
<evidence type="ECO:0000256" key="1">
    <source>
        <dbReference type="ARBA" id="ARBA00008668"/>
    </source>
</evidence>
<keyword evidence="2" id="KW-0732">Signal</keyword>
<evidence type="ECO:0000256" key="2">
    <source>
        <dbReference type="SAM" id="SignalP"/>
    </source>
</evidence>
<dbReference type="InterPro" id="IPR050592">
    <property type="entry name" value="GDSL_lipolytic_enzyme"/>
</dbReference>
<dbReference type="SUPFAM" id="SSF52266">
    <property type="entry name" value="SGNH hydrolase"/>
    <property type="match status" value="1"/>
</dbReference>
<organism evidence="3 4">
    <name type="scientific">Platanthera guangdongensis</name>
    <dbReference type="NCBI Taxonomy" id="2320717"/>
    <lineage>
        <taxon>Eukaryota</taxon>
        <taxon>Viridiplantae</taxon>
        <taxon>Streptophyta</taxon>
        <taxon>Embryophyta</taxon>
        <taxon>Tracheophyta</taxon>
        <taxon>Spermatophyta</taxon>
        <taxon>Magnoliopsida</taxon>
        <taxon>Liliopsida</taxon>
        <taxon>Asparagales</taxon>
        <taxon>Orchidaceae</taxon>
        <taxon>Orchidoideae</taxon>
        <taxon>Orchideae</taxon>
        <taxon>Orchidinae</taxon>
        <taxon>Platanthera</taxon>
    </lineage>
</organism>
<evidence type="ECO:0000313" key="4">
    <source>
        <dbReference type="Proteomes" id="UP001412067"/>
    </source>
</evidence>
<evidence type="ECO:0000313" key="3">
    <source>
        <dbReference type="EMBL" id="KAK8940341.1"/>
    </source>
</evidence>
<dbReference type="PANTHER" id="PTHR45642:SF46">
    <property type="entry name" value="OS06G0636700 PROTEIN"/>
    <property type="match status" value="1"/>
</dbReference>
<gene>
    <name evidence="3" type="ORF">KSP40_PGU010228</name>
</gene>
<dbReference type="InterPro" id="IPR001087">
    <property type="entry name" value="GDSL"/>
</dbReference>
<feature type="chain" id="PRO_5047285925" evidence="2">
    <location>
        <begin position="27"/>
        <end position="360"/>
    </location>
</feature>
<dbReference type="PANTHER" id="PTHR45642">
    <property type="entry name" value="GDSL ESTERASE/LIPASE EXL3"/>
    <property type="match status" value="1"/>
</dbReference>
<keyword evidence="4" id="KW-1185">Reference proteome</keyword>
<dbReference type="Gene3D" id="3.40.50.1110">
    <property type="entry name" value="SGNH hydrolase"/>
    <property type="match status" value="1"/>
</dbReference>
<sequence>MASRFSFFFFPISAALLCLRALPSSAAEPARTSIPAIIVFGDSTVDTGNNNFVKTVLRSNFKPYGRDFIAGKPTGRFCNGRLATDFMAEALGLGEEVPAYLDPARSIQDFAKAVCFASAGTGMDNATAGVLNVIPLWREVEYFKQYRRRLRQLLGGDAARRTISEALYVVSIGTNDFLENYYLLVTGRFKQFTVSEFEDFLVGLAAEFLTEIYRLGARKVLFTGLSPMGCLPLERTINWIGIGECNDEYNAVAAEYNAKLEVMVNELRVSLPGLTLIINRVYNLLLEMIQNPAQHGFETADRGCCATGLLEMGYLCNEFNPHTCPDADKYVFWDAFHPTQKVNQIVADRFINHTLAEFLD</sequence>
<comment type="similarity">
    <text evidence="1">Belongs to the 'GDSL' lipolytic enzyme family.</text>
</comment>